<evidence type="ECO:0000313" key="2">
    <source>
        <dbReference type="Proteomes" id="UP000626109"/>
    </source>
</evidence>
<name>A0A813I1Y8_POLGL</name>
<accession>A0A813I1Y8</accession>
<dbReference type="Proteomes" id="UP000626109">
    <property type="component" value="Unassembled WGS sequence"/>
</dbReference>
<dbReference type="AlphaFoldDB" id="A0A813I1Y8"/>
<sequence>AADVLVGVHGAGLAWIVNMRRGSALIEVMSGRTPIFIACSGKWGADGGGYYGALAKFVDSSHVCLKMSPDAAQSKDSIWDEQGVVSFRKLDVSLDVDKLIPAIADAASRITARRSQATDNSAMHSAMHSR</sequence>
<gene>
    <name evidence="1" type="ORF">PGLA2088_LOCUS3444</name>
</gene>
<feature type="non-terminal residue" evidence="1">
    <location>
        <position position="1"/>
    </location>
</feature>
<dbReference type="EMBL" id="CAJNNW010002972">
    <property type="protein sequence ID" value="CAE8644885.1"/>
    <property type="molecule type" value="Genomic_DNA"/>
</dbReference>
<comment type="caution">
    <text evidence="1">The sequence shown here is derived from an EMBL/GenBank/DDBJ whole genome shotgun (WGS) entry which is preliminary data.</text>
</comment>
<feature type="non-terminal residue" evidence="1">
    <location>
        <position position="130"/>
    </location>
</feature>
<protein>
    <submittedName>
        <fullName evidence="1">Uncharacterized protein</fullName>
    </submittedName>
</protein>
<proteinExistence type="predicted"/>
<organism evidence="1 2">
    <name type="scientific">Polarella glacialis</name>
    <name type="common">Dinoflagellate</name>
    <dbReference type="NCBI Taxonomy" id="89957"/>
    <lineage>
        <taxon>Eukaryota</taxon>
        <taxon>Sar</taxon>
        <taxon>Alveolata</taxon>
        <taxon>Dinophyceae</taxon>
        <taxon>Suessiales</taxon>
        <taxon>Suessiaceae</taxon>
        <taxon>Polarella</taxon>
    </lineage>
</organism>
<reference evidence="1" key="1">
    <citation type="submission" date="2021-02" db="EMBL/GenBank/DDBJ databases">
        <authorList>
            <person name="Dougan E. K."/>
            <person name="Rhodes N."/>
            <person name="Thang M."/>
            <person name="Chan C."/>
        </authorList>
    </citation>
    <scope>NUCLEOTIDE SEQUENCE</scope>
</reference>
<evidence type="ECO:0000313" key="1">
    <source>
        <dbReference type="EMBL" id="CAE8644885.1"/>
    </source>
</evidence>